<protein>
    <submittedName>
        <fullName evidence="2">Sarcosine oxidase gamma subunit</fullName>
    </submittedName>
</protein>
<evidence type="ECO:0000259" key="1">
    <source>
        <dbReference type="Pfam" id="PF01571"/>
    </source>
</evidence>
<dbReference type="Pfam" id="PF01571">
    <property type="entry name" value="GCV_T"/>
    <property type="match status" value="1"/>
</dbReference>
<name>A0A075X8U2_9HYPH</name>
<dbReference type="SUPFAM" id="SSF103025">
    <property type="entry name" value="Folate-binding domain"/>
    <property type="match status" value="1"/>
</dbReference>
<sequence length="175" mass="18553">MSAYRVTQRAALADCKPVLRTGVSLEALPEGTVLHLLARPDTGSPEIIGDSSLSGLSLRSVSVGQWFAVGATALPYADLDAIAEKLRPVADVIDQSHGRVRILVRGPQAAHVLAKGTAIDLSNAAFPVGQSATALIGHIAAHVTRMEDDGFELLVLRGFAESLWDDLVRMSIEFS</sequence>
<dbReference type="AlphaFoldDB" id="A0A075X8U2"/>
<accession>A0A075X8U2</accession>
<evidence type="ECO:0000313" key="2">
    <source>
        <dbReference type="EMBL" id="AIH15821.1"/>
    </source>
</evidence>
<organism evidence="2">
    <name type="scientific">Ochrobactrum sp. SJY1</name>
    <dbReference type="NCBI Taxonomy" id="1526653"/>
    <lineage>
        <taxon>Bacteria</taxon>
        <taxon>Pseudomonadati</taxon>
        <taxon>Pseudomonadota</taxon>
        <taxon>Alphaproteobacteria</taxon>
        <taxon>Hyphomicrobiales</taxon>
        <taxon>Brucellaceae</taxon>
        <taxon>Brucella/Ochrobactrum group</taxon>
        <taxon>Ochrobactrum</taxon>
    </lineage>
</organism>
<dbReference type="EMBL" id="KM065745">
    <property type="protein sequence ID" value="AIH15821.1"/>
    <property type="molecule type" value="Genomic_DNA"/>
</dbReference>
<dbReference type="InterPro" id="IPR006222">
    <property type="entry name" value="GCVT_N"/>
</dbReference>
<feature type="domain" description="GCVT N-terminal" evidence="1">
    <location>
        <begin position="67"/>
        <end position="170"/>
    </location>
</feature>
<dbReference type="Gene3D" id="3.30.1360.120">
    <property type="entry name" value="Probable tRNA modification gtpase trme, domain 1"/>
    <property type="match status" value="1"/>
</dbReference>
<proteinExistence type="predicted"/>
<dbReference type="InterPro" id="IPR027266">
    <property type="entry name" value="TrmE/GcvT-like"/>
</dbReference>
<reference evidence="2" key="1">
    <citation type="journal article" date="2015" name="Appl. Environ. Microbiol.">
        <title>Molecular mechanism of nicotine degradation by a newly isolated strain, Ochrobactrum sp. strain SJY1.</title>
        <authorList>
            <person name="Yu H."/>
            <person name="Tang H."/>
            <person name="Zhu X."/>
            <person name="Li Y."/>
            <person name="Xu P."/>
        </authorList>
    </citation>
    <scope>NUCLEOTIDE SEQUENCE</scope>
    <source>
        <strain evidence="2">SJY1</strain>
    </source>
</reference>